<dbReference type="EMBL" id="JBBXJM010000005">
    <property type="protein sequence ID" value="KAL1406802.1"/>
    <property type="molecule type" value="Genomic_DNA"/>
</dbReference>
<evidence type="ECO:0000313" key="2">
    <source>
        <dbReference type="EMBL" id="KAL1406802.1"/>
    </source>
</evidence>
<feature type="compositionally biased region" description="Low complexity" evidence="1">
    <location>
        <begin position="915"/>
        <end position="925"/>
    </location>
</feature>
<feature type="compositionally biased region" description="Polar residues" evidence="1">
    <location>
        <begin position="558"/>
        <end position="578"/>
    </location>
</feature>
<feature type="region of interest" description="Disordered" evidence="1">
    <location>
        <begin position="210"/>
        <end position="280"/>
    </location>
</feature>
<feature type="region of interest" description="Disordered" evidence="1">
    <location>
        <begin position="558"/>
        <end position="591"/>
    </location>
</feature>
<feature type="compositionally biased region" description="Polar residues" evidence="1">
    <location>
        <begin position="47"/>
        <end position="57"/>
    </location>
</feature>
<evidence type="ECO:0000313" key="3">
    <source>
        <dbReference type="Proteomes" id="UP001565368"/>
    </source>
</evidence>
<keyword evidence="3" id="KW-1185">Reference proteome</keyword>
<feature type="region of interest" description="Disordered" evidence="1">
    <location>
        <begin position="450"/>
        <end position="492"/>
    </location>
</feature>
<evidence type="ECO:0000256" key="1">
    <source>
        <dbReference type="SAM" id="MobiDB-lite"/>
    </source>
</evidence>
<dbReference type="PANTHER" id="PTHR24216">
    <property type="entry name" value="PAXILLIN-RELATED"/>
    <property type="match status" value="1"/>
</dbReference>
<name>A0ABR3PWS7_9TREE</name>
<organism evidence="2 3">
    <name type="scientific">Vanrija albida</name>
    <dbReference type="NCBI Taxonomy" id="181172"/>
    <lineage>
        <taxon>Eukaryota</taxon>
        <taxon>Fungi</taxon>
        <taxon>Dikarya</taxon>
        <taxon>Basidiomycota</taxon>
        <taxon>Agaricomycotina</taxon>
        <taxon>Tremellomycetes</taxon>
        <taxon>Trichosporonales</taxon>
        <taxon>Trichosporonaceae</taxon>
        <taxon>Vanrija</taxon>
    </lineage>
</organism>
<reference evidence="2 3" key="1">
    <citation type="submission" date="2023-08" db="EMBL/GenBank/DDBJ databases">
        <title>Annotated Genome Sequence of Vanrija albida AlHP1.</title>
        <authorList>
            <person name="Herzog R."/>
        </authorList>
    </citation>
    <scope>NUCLEOTIDE SEQUENCE [LARGE SCALE GENOMIC DNA]</scope>
    <source>
        <strain evidence="2 3">AlHP1</strain>
    </source>
</reference>
<comment type="caution">
    <text evidence="2">The sequence shown here is derived from an EMBL/GenBank/DDBJ whole genome shotgun (WGS) entry which is preliminary data.</text>
</comment>
<feature type="compositionally biased region" description="Basic and acidic residues" evidence="1">
    <location>
        <begin position="780"/>
        <end position="798"/>
    </location>
</feature>
<sequence>MTGLPSSDDPPELASSSASAPASALADIAPFGEPVSPLTPARPSLAQRRQMSVSSALTGVDPLDSSASAHFDLTTDLSHSPTFDGPSSAPPTPSVVSITHPSQFIHTHHPRRGSLTPLGLNVISPVPPPPLQHALETASLALAAHTSPMRSVGFVAQGGEFTSEPSRRDSVATVASNASSNLTATRPSPNNANNLRRLSLTPSISALPIASSSSGSSSNTAPNTMSNFNPAKRRSSLTPSNPTLAAPSPTRTLVSGRLNTPLPPRESRTIDTLPSQQPRRSSALAALADGRRGSLPHLYYGAWTGPQPSQFNPTLTSTRGSVDDTAVIDQTFKFGSLPDELPTASAASSLQRIHALSLRDKSAFEQAEEAEAERQRRAFLAATFGEDSRRARARLSLGGGNSTTGPASPASTRRTSLLIWERIQKPQDGSSIINFDDGLGRRPSLPVNIPPRGAVPEPERDPAASVTDPTSWEGTDEEAAEADLATPQRPLPPLLPLSDPVPRLLQTTLALHRASHLLNSRNLESEPLPAPLPPSLHPPAPVDLSEFDIDFILAGSKTNLGRNGSGSTKSARGSNSFETPDRAAPRPSDEVEDSFAKFVGAFDDEYGGRRGEWTFRACPLPRPPPPVNPIFPVEHPDEVDPLDSAVLVPRAAWDAPGAGRFEIYTNGDIKAVDSGHVWRIRQMSSREYDLEQPTRGQLILPSEPLPEGAHQPLILTPYIGYTLTGKMVHTENGGVKLPFAVQRELLARREKRVSHRFAVATRNRASVSEPLVMASYNELNKSREQEEARARFGSHDSDATAIPGHRASQPTPMSRRPTTPTPPSGSPPKGKDAKREHRRSKQKDVDDEKQKKPSSFGGALKRSMNKVLQGYEERKERSSHMWGANGHSSNNTGSSHSSGTFKASPIRHASDRSDSASASSQQSSRYNTDGTVDPYGDEWPGDEAMFGSLGLGIEDEQNGGLPWKEGKAWVGVPDEALAMVIPIESDITAPHKSRPSSVAQPFINPFFIDGPRQALLVWFTPFNSGGDTRFGSNSTLFKIQEAPHHEHEEHHVASSLGRLPKLLRPRASKVDSPRSVGSPRGIGSSRHLAHPPPATTTPPNELHDLGPILGKGRGESTNLRPLPFKSFRIVAKVVQVEDLKSSPEVPVIALEQWTEQVRTGKPGGLATPPLDGATKMEPALSSSGSSPDSEHNAAVDANMASGRAFPTVIAVCHSHSQGVEFVLEGLDRLGFCKGESAWGPTGYEEWRGTGLSDNGRQLIDLLWASCSAIMGL</sequence>
<feature type="region of interest" description="Disordered" evidence="1">
    <location>
        <begin position="780"/>
        <end position="939"/>
    </location>
</feature>
<feature type="compositionally biased region" description="Low complexity" evidence="1">
    <location>
        <begin position="808"/>
        <end position="818"/>
    </location>
</feature>
<feature type="compositionally biased region" description="Low complexity" evidence="1">
    <location>
        <begin position="885"/>
        <end position="900"/>
    </location>
</feature>
<feature type="compositionally biased region" description="Polar residues" evidence="1">
    <location>
        <begin position="186"/>
        <end position="196"/>
    </location>
</feature>
<feature type="compositionally biased region" description="Basic and acidic residues" evidence="1">
    <location>
        <begin position="579"/>
        <end position="589"/>
    </location>
</feature>
<feature type="compositionally biased region" description="Polar residues" evidence="1">
    <location>
        <begin position="219"/>
        <end position="229"/>
    </location>
</feature>
<dbReference type="RefSeq" id="XP_069206746.1">
    <property type="nucleotide sequence ID" value="XM_069354675.1"/>
</dbReference>
<dbReference type="Proteomes" id="UP001565368">
    <property type="component" value="Unassembled WGS sequence"/>
</dbReference>
<gene>
    <name evidence="2" type="ORF">Q8F55_006208</name>
</gene>
<evidence type="ECO:0008006" key="4">
    <source>
        <dbReference type="Google" id="ProtNLM"/>
    </source>
</evidence>
<feature type="compositionally biased region" description="Low complexity" evidence="1">
    <location>
        <begin position="1"/>
        <end position="30"/>
    </location>
</feature>
<feature type="compositionally biased region" description="Polar residues" evidence="1">
    <location>
        <begin position="270"/>
        <end position="280"/>
    </location>
</feature>
<accession>A0ABR3PWS7</accession>
<feature type="region of interest" description="Disordered" evidence="1">
    <location>
        <begin position="160"/>
        <end position="196"/>
    </location>
</feature>
<feature type="compositionally biased region" description="Polar residues" evidence="1">
    <location>
        <begin position="236"/>
        <end position="253"/>
    </location>
</feature>
<feature type="region of interest" description="Disordered" evidence="1">
    <location>
        <begin position="1"/>
        <end position="59"/>
    </location>
</feature>
<protein>
    <recommendedName>
        <fullName evidence="4">Rhodanese domain-containing protein</fullName>
    </recommendedName>
</protein>
<dbReference type="GeneID" id="95987251"/>
<feature type="compositionally biased region" description="Basic and acidic residues" evidence="1">
    <location>
        <begin position="842"/>
        <end position="851"/>
    </location>
</feature>
<proteinExistence type="predicted"/>
<feature type="compositionally biased region" description="Low complexity" evidence="1">
    <location>
        <begin position="171"/>
        <end position="185"/>
    </location>
</feature>
<feature type="region of interest" description="Disordered" evidence="1">
    <location>
        <begin position="1064"/>
        <end position="1117"/>
    </location>
</feature>